<dbReference type="Proteomes" id="UP000319103">
    <property type="component" value="Unassembled WGS sequence"/>
</dbReference>
<dbReference type="RefSeq" id="WP_141632634.1">
    <property type="nucleotide sequence ID" value="NZ_VIGB01000003.1"/>
</dbReference>
<dbReference type="OrthoDB" id="9148135at2"/>
<dbReference type="Pfam" id="PF06224">
    <property type="entry name" value="AlkZ-like"/>
    <property type="match status" value="1"/>
</dbReference>
<keyword evidence="1" id="KW-0238">DNA-binding</keyword>
<dbReference type="PANTHER" id="PTHR38479">
    <property type="entry name" value="LMO0824 PROTEIN"/>
    <property type="match status" value="1"/>
</dbReference>
<dbReference type="AlphaFoldDB" id="A0A540VYR5"/>
<sequence length="360" mass="37949">MQSLDTATARRLRAGAQGIGGGVRAASAAAALDRAFAVQAQDQSAAALGLRVRATGLTAADVVHALETDRSMVRGWFMRGTLYLVPAADLRWLTGLLGPVFLKLSARRYRELGLDAAALARAEQVVTSALAAEGPLTRAELAERLAGAGLDPSGQVPFHVLRRSALLGQICHGPTRDKEPCFVLLDDWLPPGRTLDQADAAAELARRYLSAHGPAALEDFATWSGLPVTVARGAWRALIEGGEAVEYEVAGQPCLLPADRPPVAAPGEPDVRLLPAYDNYLVGYRTRALSVAASDERQVWPGGGQIRATVTADGLACATWSRKTGGRTVAVAAFQELSPEVRAGIAAEEADVMRFLGSNT</sequence>
<proteinExistence type="predicted"/>
<evidence type="ECO:0000313" key="2">
    <source>
        <dbReference type="Proteomes" id="UP000319103"/>
    </source>
</evidence>
<comment type="caution">
    <text evidence="1">The sequence shown here is derived from an EMBL/GenBank/DDBJ whole genome shotgun (WGS) entry which is preliminary data.</text>
</comment>
<accession>A0A540VYR5</accession>
<keyword evidence="2" id="KW-1185">Reference proteome</keyword>
<reference evidence="1 2" key="1">
    <citation type="submission" date="2019-06" db="EMBL/GenBank/DDBJ databases">
        <title>Description of Kitasatospora acidophila sp. nov. isolated from pine grove soil, and reclassification of Streptomyces novaecaesareae to Kitasatospora novaeceasareae comb. nov.</title>
        <authorList>
            <person name="Kim M.J."/>
        </authorList>
    </citation>
    <scope>NUCLEOTIDE SEQUENCE [LARGE SCALE GENOMIC DNA]</scope>
    <source>
        <strain evidence="1 2">MMS16-CNU292</strain>
    </source>
</reference>
<dbReference type="PANTHER" id="PTHR38479:SF2">
    <property type="entry name" value="WINGED HELIX DNA-BINDING DOMAIN-CONTAINING PROTEIN"/>
    <property type="match status" value="1"/>
</dbReference>
<dbReference type="InterPro" id="IPR009351">
    <property type="entry name" value="AlkZ-like"/>
</dbReference>
<dbReference type="EMBL" id="VIGB01000003">
    <property type="protein sequence ID" value="TQF01912.1"/>
    <property type="molecule type" value="Genomic_DNA"/>
</dbReference>
<dbReference type="GO" id="GO:0003677">
    <property type="term" value="F:DNA binding"/>
    <property type="evidence" value="ECO:0007669"/>
    <property type="project" value="UniProtKB-KW"/>
</dbReference>
<evidence type="ECO:0000313" key="1">
    <source>
        <dbReference type="EMBL" id="TQF01912.1"/>
    </source>
</evidence>
<gene>
    <name evidence="1" type="ORF">E6W39_06065</name>
</gene>
<protein>
    <submittedName>
        <fullName evidence="1">Winged helix DNA-binding domain-containing protein</fullName>
    </submittedName>
</protein>
<name>A0A540VYR5_9ACTN</name>
<organism evidence="1 2">
    <name type="scientific">Kitasatospora acidiphila</name>
    <dbReference type="NCBI Taxonomy" id="2567942"/>
    <lineage>
        <taxon>Bacteria</taxon>
        <taxon>Bacillati</taxon>
        <taxon>Actinomycetota</taxon>
        <taxon>Actinomycetes</taxon>
        <taxon>Kitasatosporales</taxon>
        <taxon>Streptomycetaceae</taxon>
        <taxon>Kitasatospora</taxon>
    </lineage>
</organism>